<dbReference type="EMBL" id="AP005878">
    <property type="protein sequence ID" value="BAD26417.1"/>
    <property type="molecule type" value="Genomic_DNA"/>
</dbReference>
<gene>
    <name evidence="1" type="ORF">OJ1031_C12.41</name>
    <name evidence="2" type="ORF">OSJNBb0012I09.8</name>
</gene>
<organism evidence="2 3">
    <name type="scientific">Oryza sativa subsp. japonica</name>
    <name type="common">Rice</name>
    <dbReference type="NCBI Taxonomy" id="39947"/>
    <lineage>
        <taxon>Eukaryota</taxon>
        <taxon>Viridiplantae</taxon>
        <taxon>Streptophyta</taxon>
        <taxon>Embryophyta</taxon>
        <taxon>Tracheophyta</taxon>
        <taxon>Spermatophyta</taxon>
        <taxon>Magnoliopsida</taxon>
        <taxon>Liliopsida</taxon>
        <taxon>Poales</taxon>
        <taxon>Poaceae</taxon>
        <taxon>BOP clade</taxon>
        <taxon>Oryzoideae</taxon>
        <taxon>Oryzeae</taxon>
        <taxon>Oryzinae</taxon>
        <taxon>Oryza</taxon>
        <taxon>Oryza sativa</taxon>
    </lineage>
</organism>
<proteinExistence type="predicted"/>
<evidence type="ECO:0000313" key="1">
    <source>
        <dbReference type="EMBL" id="BAD25952.1"/>
    </source>
</evidence>
<sequence length="208" mass="22378">MAELPPAGSGGHGAEEMAAAREAEEVAAAIYGHKARPSTTRSALRAIPVHGLHLGSRHSPLAVGPCRAGPKARAAHRAFFEISLFYVPILWVVPYNTFIFPLYSLFRIPELCADPAYRGSSQARHGCRARPCLGRTKSPGHRASDSMAIYSAGTKLKTGVVPVLTVHSVIFHNRLTRINPADDEMKRKMNYGHGHGGHTAHYGAGARA</sequence>
<name>Q6H4D2_ORYSJ</name>
<dbReference type="AlphaFoldDB" id="Q6H4D2"/>
<accession>Q6H4D2</accession>
<evidence type="ECO:0000313" key="2">
    <source>
        <dbReference type="EMBL" id="BAD26417.1"/>
    </source>
</evidence>
<reference evidence="3" key="4">
    <citation type="journal article" date="2008" name="Nucleic Acids Res.">
        <title>The rice annotation project database (RAP-DB): 2008 update.</title>
        <authorList>
            <consortium name="The rice annotation project (RAP)"/>
        </authorList>
    </citation>
    <scope>GENOME REANNOTATION</scope>
    <source>
        <strain evidence="3">cv. Nipponbare</strain>
    </source>
</reference>
<dbReference type="Proteomes" id="UP000000763">
    <property type="component" value="Chromosome 9"/>
</dbReference>
<reference evidence="3" key="3">
    <citation type="journal article" date="2005" name="Nature">
        <title>The map-based sequence of the rice genome.</title>
        <authorList>
            <consortium name="International rice genome sequencing project (IRGSP)"/>
            <person name="Matsumoto T."/>
            <person name="Wu J."/>
            <person name="Kanamori H."/>
            <person name="Katayose Y."/>
            <person name="Fujisawa M."/>
            <person name="Namiki N."/>
            <person name="Mizuno H."/>
            <person name="Yamamoto K."/>
            <person name="Antonio B.A."/>
            <person name="Baba T."/>
            <person name="Sakata K."/>
            <person name="Nagamura Y."/>
            <person name="Aoki H."/>
            <person name="Arikawa K."/>
            <person name="Arita K."/>
            <person name="Bito T."/>
            <person name="Chiden Y."/>
            <person name="Fujitsuka N."/>
            <person name="Fukunaka R."/>
            <person name="Hamada M."/>
            <person name="Harada C."/>
            <person name="Hayashi A."/>
            <person name="Hijishita S."/>
            <person name="Honda M."/>
            <person name="Hosokawa S."/>
            <person name="Ichikawa Y."/>
            <person name="Idonuma A."/>
            <person name="Iijima M."/>
            <person name="Ikeda M."/>
            <person name="Ikeno M."/>
            <person name="Ito K."/>
            <person name="Ito S."/>
            <person name="Ito T."/>
            <person name="Ito Y."/>
            <person name="Ito Y."/>
            <person name="Iwabuchi A."/>
            <person name="Kamiya K."/>
            <person name="Karasawa W."/>
            <person name="Kurita K."/>
            <person name="Katagiri S."/>
            <person name="Kikuta A."/>
            <person name="Kobayashi H."/>
            <person name="Kobayashi N."/>
            <person name="Machita K."/>
            <person name="Maehara T."/>
            <person name="Masukawa M."/>
            <person name="Mizubayashi T."/>
            <person name="Mukai Y."/>
            <person name="Nagasaki H."/>
            <person name="Nagata Y."/>
            <person name="Naito S."/>
            <person name="Nakashima M."/>
            <person name="Nakama Y."/>
            <person name="Nakamichi Y."/>
            <person name="Nakamura M."/>
            <person name="Meguro A."/>
            <person name="Negishi M."/>
            <person name="Ohta I."/>
            <person name="Ohta T."/>
            <person name="Okamoto M."/>
            <person name="Ono N."/>
            <person name="Saji S."/>
            <person name="Sakaguchi M."/>
            <person name="Sakai K."/>
            <person name="Shibata M."/>
            <person name="Shimokawa T."/>
            <person name="Song J."/>
            <person name="Takazaki Y."/>
            <person name="Terasawa K."/>
            <person name="Tsugane M."/>
            <person name="Tsuji K."/>
            <person name="Ueda S."/>
            <person name="Waki K."/>
            <person name="Yamagata H."/>
            <person name="Yamamoto M."/>
            <person name="Yamamoto S."/>
            <person name="Yamane H."/>
            <person name="Yoshiki S."/>
            <person name="Yoshihara R."/>
            <person name="Yukawa K."/>
            <person name="Zhong H."/>
            <person name="Yano M."/>
            <person name="Yuan Q."/>
            <person name="Ouyang S."/>
            <person name="Liu J."/>
            <person name="Jones K.M."/>
            <person name="Gansberger K."/>
            <person name="Moffat K."/>
            <person name="Hill J."/>
            <person name="Bera J."/>
            <person name="Fadrosh D."/>
            <person name="Jin S."/>
            <person name="Johri S."/>
            <person name="Kim M."/>
            <person name="Overton L."/>
            <person name="Reardon M."/>
            <person name="Tsitrin T."/>
            <person name="Vuong H."/>
            <person name="Weaver B."/>
            <person name="Ciecko A."/>
            <person name="Tallon L."/>
            <person name="Jackson J."/>
            <person name="Pai G."/>
            <person name="Aken S.V."/>
            <person name="Utterback T."/>
            <person name="Reidmuller S."/>
            <person name="Feldblyum T."/>
            <person name="Hsiao J."/>
            <person name="Zismann V."/>
            <person name="Iobst S."/>
            <person name="de Vazeille A.R."/>
            <person name="Buell C.R."/>
            <person name="Ying K."/>
            <person name="Li Y."/>
            <person name="Lu T."/>
            <person name="Huang Y."/>
            <person name="Zhao Q."/>
            <person name="Feng Q."/>
            <person name="Zhang L."/>
            <person name="Zhu J."/>
            <person name="Weng Q."/>
            <person name="Mu J."/>
            <person name="Lu Y."/>
            <person name="Fan D."/>
            <person name="Liu Y."/>
            <person name="Guan J."/>
            <person name="Zhang Y."/>
            <person name="Yu S."/>
            <person name="Liu X."/>
            <person name="Zhang Y."/>
            <person name="Hong G."/>
            <person name="Han B."/>
            <person name="Choisne N."/>
            <person name="Demange N."/>
            <person name="Orjeda G."/>
            <person name="Samain S."/>
            <person name="Cattolico L."/>
            <person name="Pelletier E."/>
            <person name="Couloux A."/>
            <person name="Segurens B."/>
            <person name="Wincker P."/>
            <person name="D'Hont A."/>
            <person name="Scarpelli C."/>
            <person name="Weissenbach J."/>
            <person name="Salanoubat M."/>
            <person name="Quetier F."/>
            <person name="Yu Y."/>
            <person name="Kim H.R."/>
            <person name="Rambo T."/>
            <person name="Currie J."/>
            <person name="Collura K."/>
            <person name="Luo M."/>
            <person name="Yang T."/>
            <person name="Ammiraju J.S.S."/>
            <person name="Engler F."/>
            <person name="Soderlund C."/>
            <person name="Wing R.A."/>
            <person name="Palmer L.E."/>
            <person name="de la Bastide M."/>
            <person name="Spiegel L."/>
            <person name="Nascimento L."/>
            <person name="Zutavern T."/>
            <person name="O'Shaughnessy A."/>
            <person name="Dike S."/>
            <person name="Dedhia N."/>
            <person name="Preston R."/>
            <person name="Balija V."/>
            <person name="McCombie W.R."/>
            <person name="Chow T."/>
            <person name="Chen H."/>
            <person name="Chung M."/>
            <person name="Chen C."/>
            <person name="Shaw J."/>
            <person name="Wu H."/>
            <person name="Hsiao K."/>
            <person name="Chao Y."/>
            <person name="Chu M."/>
            <person name="Cheng C."/>
            <person name="Hour A."/>
            <person name="Lee P."/>
            <person name="Lin S."/>
            <person name="Lin Y."/>
            <person name="Liou J."/>
            <person name="Liu S."/>
            <person name="Hsing Y."/>
            <person name="Raghuvanshi S."/>
            <person name="Mohanty A."/>
            <person name="Bharti A.K."/>
            <person name="Gaur A."/>
            <person name="Gupta V."/>
            <person name="Kumar D."/>
            <person name="Ravi V."/>
            <person name="Vij S."/>
            <person name="Kapur A."/>
            <person name="Khurana P."/>
            <person name="Khurana P."/>
            <person name="Khurana J.P."/>
            <person name="Tyagi A.K."/>
            <person name="Gaikwad K."/>
            <person name="Singh A."/>
            <person name="Dalal V."/>
            <person name="Srivastava S."/>
            <person name="Dixit A."/>
            <person name="Pal A.K."/>
            <person name="Ghazi I.A."/>
            <person name="Yadav M."/>
            <person name="Pandit A."/>
            <person name="Bhargava A."/>
            <person name="Sureshbabu K."/>
            <person name="Batra K."/>
            <person name="Sharma T.R."/>
            <person name="Mohapatra T."/>
            <person name="Singh N.K."/>
            <person name="Messing J."/>
            <person name="Nelson A.B."/>
            <person name="Fuks G."/>
            <person name="Kavchok S."/>
            <person name="Keizer G."/>
            <person name="Linton E."/>
            <person name="Llaca V."/>
            <person name="Song R."/>
            <person name="Tanyolac B."/>
            <person name="Young S."/>
            <person name="Ho-Il K."/>
            <person name="Hahn J.H."/>
            <person name="Sangsakoo G."/>
            <person name="Vanavichit A."/>
            <person name="de Mattos Luiz.A.T."/>
            <person name="Zimmer P.D."/>
            <person name="Malone G."/>
            <person name="Dellagostin O."/>
            <person name="de Oliveira A.C."/>
            <person name="Bevan M."/>
            <person name="Bancroft I."/>
            <person name="Minx P."/>
            <person name="Cordum H."/>
            <person name="Wilson R."/>
            <person name="Cheng Z."/>
            <person name="Jin W."/>
            <person name="Jiang J."/>
            <person name="Leong S.A."/>
            <person name="Iwama H."/>
            <person name="Gojobori T."/>
            <person name="Itoh T."/>
            <person name="Niimura Y."/>
            <person name="Fujii Y."/>
            <person name="Habara T."/>
            <person name="Sakai H."/>
            <person name="Sato Y."/>
            <person name="Wilson G."/>
            <person name="Kumar K."/>
            <person name="McCouch S."/>
            <person name="Juretic N."/>
            <person name="Hoen D."/>
            <person name="Wright S."/>
            <person name="Bruskiewich R."/>
            <person name="Bureau T."/>
            <person name="Miyao A."/>
            <person name="Hirochika H."/>
            <person name="Nishikawa T."/>
            <person name="Kadowaki K."/>
            <person name="Sugiura M."/>
            <person name="Burr B."/>
            <person name="Sasaki T."/>
        </authorList>
    </citation>
    <scope>NUCLEOTIDE SEQUENCE [LARGE SCALE GENOMIC DNA]</scope>
    <source>
        <strain evidence="3">cv. Nipponbare</strain>
    </source>
</reference>
<dbReference type="EMBL" id="AP005547">
    <property type="protein sequence ID" value="BAD25952.1"/>
    <property type="molecule type" value="Genomic_DNA"/>
</dbReference>
<evidence type="ECO:0000313" key="3">
    <source>
        <dbReference type="Proteomes" id="UP000000763"/>
    </source>
</evidence>
<protein>
    <submittedName>
        <fullName evidence="2">Uncharacterized protein</fullName>
    </submittedName>
</protein>
<reference evidence="2" key="2">
    <citation type="submission" date="2002-11" db="EMBL/GenBank/DDBJ databases">
        <title>Oryza sativa nipponbare(GA3) genomic DNA, chromosome 9, BAC clone:OSJNBb0012I09.</title>
        <authorList>
            <person name="Sasaki T."/>
            <person name="Matsumoto T."/>
            <person name="Katayose Y."/>
        </authorList>
    </citation>
    <scope>NUCLEOTIDE SEQUENCE</scope>
</reference>
<reference evidence="1" key="1">
    <citation type="submission" date="2002-07" db="EMBL/GenBank/DDBJ databases">
        <title>Oryza sativa nipponbare(GA3) genomic DNA, chromosome 9, BAC clone:OJ1031_C12.</title>
        <authorList>
            <person name="Sasaki T."/>
            <person name="Matsumoto T."/>
            <person name="Hattori M."/>
            <person name="Sakaki Y."/>
            <person name="Katayose Y."/>
        </authorList>
    </citation>
    <scope>NUCLEOTIDE SEQUENCE</scope>
</reference>